<dbReference type="Gene3D" id="3.10.280.10">
    <property type="entry name" value="Mitochondrial glycoprotein"/>
    <property type="match status" value="1"/>
</dbReference>
<protein>
    <submittedName>
        <fullName evidence="2">Uncharacterized protein</fullName>
    </submittedName>
</protein>
<dbReference type="PANTHER" id="PTHR10826">
    <property type="entry name" value="COMPLEMENT COMPONENT 1"/>
    <property type="match status" value="1"/>
</dbReference>
<dbReference type="Pfam" id="PF02330">
    <property type="entry name" value="MAM33"/>
    <property type="match status" value="1"/>
</dbReference>
<organism evidence="2 3">
    <name type="scientific">Cloeon dipterum</name>
    <dbReference type="NCBI Taxonomy" id="197152"/>
    <lineage>
        <taxon>Eukaryota</taxon>
        <taxon>Metazoa</taxon>
        <taxon>Ecdysozoa</taxon>
        <taxon>Arthropoda</taxon>
        <taxon>Hexapoda</taxon>
        <taxon>Insecta</taxon>
        <taxon>Pterygota</taxon>
        <taxon>Palaeoptera</taxon>
        <taxon>Ephemeroptera</taxon>
        <taxon>Pisciforma</taxon>
        <taxon>Baetidae</taxon>
        <taxon>Cloeon</taxon>
    </lineage>
</organism>
<dbReference type="InterPro" id="IPR036561">
    <property type="entry name" value="MAM33_sf"/>
</dbReference>
<evidence type="ECO:0000313" key="2">
    <source>
        <dbReference type="EMBL" id="CAB3378551.1"/>
    </source>
</evidence>
<evidence type="ECO:0000256" key="1">
    <source>
        <dbReference type="ARBA" id="ARBA00005457"/>
    </source>
</evidence>
<dbReference type="EMBL" id="CADEPI010000167">
    <property type="protein sequence ID" value="CAB3378551.1"/>
    <property type="molecule type" value="Genomic_DNA"/>
</dbReference>
<dbReference type="GO" id="GO:0042256">
    <property type="term" value="P:cytosolic ribosome assembly"/>
    <property type="evidence" value="ECO:0007669"/>
    <property type="project" value="TreeGrafter"/>
</dbReference>
<gene>
    <name evidence="2" type="ORF">CLODIP_2_CD05718</name>
</gene>
<proteinExistence type="inferred from homology"/>
<comment type="similarity">
    <text evidence="1">Belongs to the MAM33 family.</text>
</comment>
<dbReference type="PANTHER" id="PTHR10826:SF1">
    <property type="entry name" value="COMPLEMENT COMPONENT 1 Q SUBCOMPONENT-BINDING PROTEIN, MITOCHONDRIAL"/>
    <property type="match status" value="1"/>
</dbReference>
<dbReference type="SUPFAM" id="SSF54529">
    <property type="entry name" value="Mitochondrial glycoprotein MAM33-like"/>
    <property type="match status" value="1"/>
</dbReference>
<evidence type="ECO:0000313" key="3">
    <source>
        <dbReference type="Proteomes" id="UP000494165"/>
    </source>
</evidence>
<accession>A0A8S1D4B0</accession>
<dbReference type="AlphaFoldDB" id="A0A8S1D4B0"/>
<keyword evidence="3" id="KW-1185">Reference proteome</keyword>
<dbReference type="GO" id="GO:0005759">
    <property type="term" value="C:mitochondrial matrix"/>
    <property type="evidence" value="ECO:0007669"/>
    <property type="project" value="InterPro"/>
</dbReference>
<sequence length="208" mass="24309">MLLTTKSHSLTCSCCIHDQEVPSTAERELLNYLNNEISTRKHQLKELLGFMIEVKGSALKLSKELGNDERIKIYCNVNHMVYPVEDPPQDKNGKKRPKPILKIEVIKGDQILDLTCSFNYRRHHGNVYNFNIDELTLYEGERKNETYAIIGENITCETYEMHDLLMDMLVDMGLNSLFARKLYDLANEHERKQRLDLLERMLKFVDSK</sequence>
<comment type="caution">
    <text evidence="2">The sequence shown here is derived from an EMBL/GenBank/DDBJ whole genome shotgun (WGS) entry which is preliminary data.</text>
</comment>
<name>A0A8S1D4B0_9INSE</name>
<dbReference type="Proteomes" id="UP000494165">
    <property type="component" value="Unassembled WGS sequence"/>
</dbReference>
<dbReference type="InterPro" id="IPR003428">
    <property type="entry name" value="MAM33"/>
</dbReference>
<dbReference type="OrthoDB" id="278212at2759"/>
<reference evidence="2 3" key="1">
    <citation type="submission" date="2020-04" db="EMBL/GenBank/DDBJ databases">
        <authorList>
            <person name="Alioto T."/>
            <person name="Alioto T."/>
            <person name="Gomez Garrido J."/>
        </authorList>
    </citation>
    <scope>NUCLEOTIDE SEQUENCE [LARGE SCALE GENOMIC DNA]</scope>
</reference>